<dbReference type="EMBL" id="DXHQ01000073">
    <property type="protein sequence ID" value="HIW08958.1"/>
    <property type="molecule type" value="Genomic_DNA"/>
</dbReference>
<evidence type="ECO:0000313" key="2">
    <source>
        <dbReference type="Proteomes" id="UP000823933"/>
    </source>
</evidence>
<reference evidence="1" key="2">
    <citation type="submission" date="2021-04" db="EMBL/GenBank/DDBJ databases">
        <authorList>
            <person name="Gilroy R."/>
        </authorList>
    </citation>
    <scope>NUCLEOTIDE SEQUENCE</scope>
    <source>
        <strain evidence="1">ChiHcolR34-3080</strain>
    </source>
</reference>
<dbReference type="Proteomes" id="UP000823933">
    <property type="component" value="Unassembled WGS sequence"/>
</dbReference>
<gene>
    <name evidence="1" type="ORF">H9890_06115</name>
</gene>
<accession>A0A9D1TW32</accession>
<reference evidence="1" key="1">
    <citation type="journal article" date="2021" name="PeerJ">
        <title>Extensive microbial diversity within the chicken gut microbiome revealed by metagenomics and culture.</title>
        <authorList>
            <person name="Gilroy R."/>
            <person name="Ravi A."/>
            <person name="Getino M."/>
            <person name="Pursley I."/>
            <person name="Horton D.L."/>
            <person name="Alikhan N.F."/>
            <person name="Baker D."/>
            <person name="Gharbi K."/>
            <person name="Hall N."/>
            <person name="Watson M."/>
            <person name="Adriaenssens E.M."/>
            <person name="Foster-Nyarko E."/>
            <person name="Jarju S."/>
            <person name="Secka A."/>
            <person name="Antonio M."/>
            <person name="Oren A."/>
            <person name="Chaudhuri R.R."/>
            <person name="La Ragione R."/>
            <person name="Hildebrand F."/>
            <person name="Pallen M.J."/>
        </authorList>
    </citation>
    <scope>NUCLEOTIDE SEQUENCE</scope>
    <source>
        <strain evidence="1">ChiHcolR34-3080</strain>
    </source>
</reference>
<evidence type="ECO:0000313" key="1">
    <source>
        <dbReference type="EMBL" id="HIW08958.1"/>
    </source>
</evidence>
<comment type="caution">
    <text evidence="1">The sequence shown here is derived from an EMBL/GenBank/DDBJ whole genome shotgun (WGS) entry which is preliminary data.</text>
</comment>
<organism evidence="1 2">
    <name type="scientific">Candidatus Faecalibacterium intestinigallinarum</name>
    <dbReference type="NCBI Taxonomy" id="2838581"/>
    <lineage>
        <taxon>Bacteria</taxon>
        <taxon>Bacillati</taxon>
        <taxon>Bacillota</taxon>
        <taxon>Clostridia</taxon>
        <taxon>Eubacteriales</taxon>
        <taxon>Oscillospiraceae</taxon>
        <taxon>Faecalibacterium</taxon>
    </lineage>
</organism>
<sequence length="71" mass="8340">MSNKEKVIALLDSVPEYKMGYLLAYLQGLTADEEADDAYCERLWKEYRDDPDPDKDREYSLEDCKKEWGLA</sequence>
<dbReference type="AlphaFoldDB" id="A0A9D1TW32"/>
<name>A0A9D1TW32_9FIRM</name>
<protein>
    <submittedName>
        <fullName evidence="1">Uncharacterized protein</fullName>
    </submittedName>
</protein>
<proteinExistence type="predicted"/>